<dbReference type="EMBL" id="CADCST010000020">
    <property type="protein sequence ID" value="CAA9194192.1"/>
    <property type="molecule type" value="Genomic_DNA"/>
</dbReference>
<name>A0ABM8KCD1_9FLAO</name>
<evidence type="ECO:0000256" key="1">
    <source>
        <dbReference type="SAM" id="Phobius"/>
    </source>
</evidence>
<keyword evidence="1" id="KW-1133">Transmembrane helix</keyword>
<dbReference type="Proteomes" id="UP000474567">
    <property type="component" value="Unassembled WGS sequence"/>
</dbReference>
<evidence type="ECO:0000313" key="3">
    <source>
        <dbReference type="Proteomes" id="UP000474567"/>
    </source>
</evidence>
<organism evidence="2 3">
    <name type="scientific">Flavobacterium collinsii</name>
    <dbReference type="NCBI Taxonomy" id="1114861"/>
    <lineage>
        <taxon>Bacteria</taxon>
        <taxon>Pseudomonadati</taxon>
        <taxon>Bacteroidota</taxon>
        <taxon>Flavobacteriia</taxon>
        <taxon>Flavobacteriales</taxon>
        <taxon>Flavobacteriaceae</taxon>
        <taxon>Flavobacterium</taxon>
    </lineage>
</organism>
<comment type="caution">
    <text evidence="2">The sequence shown here is derived from an EMBL/GenBank/DDBJ whole genome shotgun (WGS) entry which is preliminary data.</text>
</comment>
<evidence type="ECO:0000313" key="2">
    <source>
        <dbReference type="EMBL" id="CAA9194192.1"/>
    </source>
</evidence>
<sequence length="73" mass="7580">MVNIVVAGTTFPAVAASYHVTPLSVVAKSDTFLLSILQNSCVVFAVVGVFGSLKVTVTANLVGLSQVPTFREP</sequence>
<keyword evidence="1" id="KW-0472">Membrane</keyword>
<protein>
    <submittedName>
        <fullName evidence="2">Uncharacterized protein</fullName>
    </submittedName>
</protein>
<reference evidence="2 3" key="1">
    <citation type="submission" date="2020-02" db="EMBL/GenBank/DDBJ databases">
        <authorList>
            <person name="Criscuolo A."/>
        </authorList>
    </citation>
    <scope>NUCLEOTIDE SEQUENCE [LARGE SCALE GENOMIC DNA]</scope>
    <source>
        <strain evidence="2">CECT7796</strain>
    </source>
</reference>
<proteinExistence type="predicted"/>
<keyword evidence="3" id="KW-1185">Reference proteome</keyword>
<keyword evidence="1" id="KW-0812">Transmembrane</keyword>
<gene>
    <name evidence="2" type="ORF">FLACOL7796_00010</name>
</gene>
<feature type="transmembrane region" description="Helical" evidence="1">
    <location>
        <begin position="31"/>
        <end position="53"/>
    </location>
</feature>
<accession>A0ABM8KCD1</accession>